<name>A0AA38F7N1_TAXCH</name>
<dbReference type="EMBL" id="JAHRHJ020003408">
    <property type="protein sequence ID" value="KAH9291791.1"/>
    <property type="molecule type" value="Genomic_DNA"/>
</dbReference>
<proteinExistence type="predicted"/>
<sequence length="92" mass="10869">MEAQGEDDGEMEDVDLSQKEKEYLDAIRKNKKMFIEEHKFNKITAKCSPIVPRNVDKDREYNLNRMGRHLSSLGLDPSVVIQRSWNRSMYHQ</sequence>
<feature type="non-terminal residue" evidence="1">
    <location>
        <position position="92"/>
    </location>
</feature>
<evidence type="ECO:0000313" key="2">
    <source>
        <dbReference type="Proteomes" id="UP000824469"/>
    </source>
</evidence>
<organism evidence="1 2">
    <name type="scientific">Taxus chinensis</name>
    <name type="common">Chinese yew</name>
    <name type="synonym">Taxus wallichiana var. chinensis</name>
    <dbReference type="NCBI Taxonomy" id="29808"/>
    <lineage>
        <taxon>Eukaryota</taxon>
        <taxon>Viridiplantae</taxon>
        <taxon>Streptophyta</taxon>
        <taxon>Embryophyta</taxon>
        <taxon>Tracheophyta</taxon>
        <taxon>Spermatophyta</taxon>
        <taxon>Pinopsida</taxon>
        <taxon>Pinidae</taxon>
        <taxon>Conifers II</taxon>
        <taxon>Cupressales</taxon>
        <taxon>Taxaceae</taxon>
        <taxon>Taxus</taxon>
    </lineage>
</organism>
<accession>A0AA38F7N1</accession>
<comment type="caution">
    <text evidence="1">The sequence shown here is derived from an EMBL/GenBank/DDBJ whole genome shotgun (WGS) entry which is preliminary data.</text>
</comment>
<protein>
    <submittedName>
        <fullName evidence="1">Uncharacterized protein</fullName>
    </submittedName>
</protein>
<keyword evidence="2" id="KW-1185">Reference proteome</keyword>
<reference evidence="1 2" key="1">
    <citation type="journal article" date="2021" name="Nat. Plants">
        <title>The Taxus genome provides insights into paclitaxel biosynthesis.</title>
        <authorList>
            <person name="Xiong X."/>
            <person name="Gou J."/>
            <person name="Liao Q."/>
            <person name="Li Y."/>
            <person name="Zhou Q."/>
            <person name="Bi G."/>
            <person name="Li C."/>
            <person name="Du R."/>
            <person name="Wang X."/>
            <person name="Sun T."/>
            <person name="Guo L."/>
            <person name="Liang H."/>
            <person name="Lu P."/>
            <person name="Wu Y."/>
            <person name="Zhang Z."/>
            <person name="Ro D.K."/>
            <person name="Shang Y."/>
            <person name="Huang S."/>
            <person name="Yan J."/>
        </authorList>
    </citation>
    <scope>NUCLEOTIDE SEQUENCE [LARGE SCALE GENOMIC DNA]</scope>
    <source>
        <strain evidence="1">Ta-2019</strain>
    </source>
</reference>
<evidence type="ECO:0000313" key="1">
    <source>
        <dbReference type="EMBL" id="KAH9291791.1"/>
    </source>
</evidence>
<dbReference type="AlphaFoldDB" id="A0AA38F7N1"/>
<gene>
    <name evidence="1" type="ORF">KI387_043022</name>
</gene>
<dbReference type="Proteomes" id="UP000824469">
    <property type="component" value="Unassembled WGS sequence"/>
</dbReference>